<proteinExistence type="predicted"/>
<name>A0ABV8TUY0_9ACTN</name>
<dbReference type="InterPro" id="IPR016193">
    <property type="entry name" value="Cytidine_deaminase-like"/>
</dbReference>
<protein>
    <submittedName>
        <fullName evidence="1">Cytidine deaminase</fullName>
    </submittedName>
</protein>
<keyword evidence="2" id="KW-1185">Reference proteome</keyword>
<dbReference type="EMBL" id="JBHSDK010000007">
    <property type="protein sequence ID" value="MFC4334545.1"/>
    <property type="molecule type" value="Genomic_DNA"/>
</dbReference>
<organism evidence="1 2">
    <name type="scientific">Salininema proteolyticum</name>
    <dbReference type="NCBI Taxonomy" id="1607685"/>
    <lineage>
        <taxon>Bacteria</taxon>
        <taxon>Bacillati</taxon>
        <taxon>Actinomycetota</taxon>
        <taxon>Actinomycetes</taxon>
        <taxon>Glycomycetales</taxon>
        <taxon>Glycomycetaceae</taxon>
        <taxon>Salininema</taxon>
    </lineage>
</organism>
<dbReference type="Proteomes" id="UP001595823">
    <property type="component" value="Unassembled WGS sequence"/>
</dbReference>
<dbReference type="SUPFAM" id="SSF53927">
    <property type="entry name" value="Cytidine deaminase-like"/>
    <property type="match status" value="1"/>
</dbReference>
<comment type="caution">
    <text evidence="1">The sequence shown here is derived from an EMBL/GenBank/DDBJ whole genome shotgun (WGS) entry which is preliminary data.</text>
</comment>
<gene>
    <name evidence="1" type="ORF">ACFPET_04955</name>
</gene>
<dbReference type="Gene3D" id="3.40.140.10">
    <property type="entry name" value="Cytidine Deaminase, domain 2"/>
    <property type="match status" value="1"/>
</dbReference>
<evidence type="ECO:0000313" key="1">
    <source>
        <dbReference type="EMBL" id="MFC4334545.1"/>
    </source>
</evidence>
<dbReference type="RefSeq" id="WP_380618342.1">
    <property type="nucleotide sequence ID" value="NZ_JBHSDK010000007.1"/>
</dbReference>
<accession>A0ABV8TUY0</accession>
<evidence type="ECO:0000313" key="2">
    <source>
        <dbReference type="Proteomes" id="UP001595823"/>
    </source>
</evidence>
<reference evidence="2" key="1">
    <citation type="journal article" date="2019" name="Int. J. Syst. Evol. Microbiol.">
        <title>The Global Catalogue of Microorganisms (GCM) 10K type strain sequencing project: providing services to taxonomists for standard genome sequencing and annotation.</title>
        <authorList>
            <consortium name="The Broad Institute Genomics Platform"/>
            <consortium name="The Broad Institute Genome Sequencing Center for Infectious Disease"/>
            <person name="Wu L."/>
            <person name="Ma J."/>
        </authorList>
    </citation>
    <scope>NUCLEOTIDE SEQUENCE [LARGE SCALE GENOMIC DNA]</scope>
    <source>
        <strain evidence="2">IBRC-M 10908</strain>
    </source>
</reference>
<sequence length="115" mass="11742">MPDPQTMTVDDLEAEDAKLATLAKQAAGRVPQLKGAAVRDSIGRTYASASVELPSLGLTALQAAVAQAASAGAEALEAAVIFNQPGDDAGVEAVRDLAPEAPVYAVNRKDVTRLA</sequence>